<dbReference type="GO" id="GO:0003743">
    <property type="term" value="F:translation initiation factor activity"/>
    <property type="evidence" value="ECO:0007669"/>
    <property type="project" value="UniProtKB-KW"/>
</dbReference>
<dbReference type="EMBL" id="SUNJ01005069">
    <property type="protein sequence ID" value="TPP63918.1"/>
    <property type="molecule type" value="Genomic_DNA"/>
</dbReference>
<sequence length="87" mass="9602">MGDDELSRSNLSNNSSILDLAPPLPSDHPGRYSALNLSMATSLEQQLRSVLSGLDNIHDYQFMYQRSLTKSQSSGMGKVNIKVDVFL</sequence>
<keyword evidence="2" id="KW-0396">Initiation factor</keyword>
<dbReference type="Proteomes" id="UP000316759">
    <property type="component" value="Unassembled WGS sequence"/>
</dbReference>
<dbReference type="OrthoDB" id="6278631at2759"/>
<name>A0A504Z1V1_FASGI</name>
<dbReference type="AlphaFoldDB" id="A0A504Z1V1"/>
<gene>
    <name evidence="2" type="ORF">FGIG_07727</name>
</gene>
<evidence type="ECO:0000313" key="2">
    <source>
        <dbReference type="EMBL" id="TPP63918.1"/>
    </source>
</evidence>
<reference evidence="2 3" key="1">
    <citation type="submission" date="2019-04" db="EMBL/GenBank/DDBJ databases">
        <title>Annotation for the trematode Fasciola gigantica.</title>
        <authorList>
            <person name="Choi Y.-J."/>
        </authorList>
    </citation>
    <scope>NUCLEOTIDE SEQUENCE [LARGE SCALE GENOMIC DNA]</scope>
    <source>
        <strain evidence="2">Uganda_cow_1</strain>
    </source>
</reference>
<feature type="region of interest" description="Disordered" evidence="1">
    <location>
        <begin position="1"/>
        <end position="25"/>
    </location>
</feature>
<protein>
    <submittedName>
        <fullName evidence="2">Translation initiation factor 3 subunit H</fullName>
    </submittedName>
</protein>
<organism evidence="2 3">
    <name type="scientific">Fasciola gigantica</name>
    <name type="common">Giant liver fluke</name>
    <dbReference type="NCBI Taxonomy" id="46835"/>
    <lineage>
        <taxon>Eukaryota</taxon>
        <taxon>Metazoa</taxon>
        <taxon>Spiralia</taxon>
        <taxon>Lophotrochozoa</taxon>
        <taxon>Platyhelminthes</taxon>
        <taxon>Trematoda</taxon>
        <taxon>Digenea</taxon>
        <taxon>Plagiorchiida</taxon>
        <taxon>Echinostomata</taxon>
        <taxon>Echinostomatoidea</taxon>
        <taxon>Fasciolidae</taxon>
        <taxon>Fasciola</taxon>
    </lineage>
</organism>
<feature type="compositionally biased region" description="Low complexity" evidence="1">
    <location>
        <begin position="8"/>
        <end position="20"/>
    </location>
</feature>
<proteinExistence type="predicted"/>
<keyword evidence="3" id="KW-1185">Reference proteome</keyword>
<dbReference type="STRING" id="46835.A0A504Z1V1"/>
<evidence type="ECO:0000313" key="3">
    <source>
        <dbReference type="Proteomes" id="UP000316759"/>
    </source>
</evidence>
<comment type="caution">
    <text evidence="2">The sequence shown here is derived from an EMBL/GenBank/DDBJ whole genome shotgun (WGS) entry which is preliminary data.</text>
</comment>
<keyword evidence="2" id="KW-0648">Protein biosynthesis</keyword>
<evidence type="ECO:0000256" key="1">
    <source>
        <dbReference type="SAM" id="MobiDB-lite"/>
    </source>
</evidence>
<accession>A0A504Z1V1</accession>